<feature type="region of interest" description="Disordered" evidence="1">
    <location>
        <begin position="102"/>
        <end position="133"/>
    </location>
</feature>
<comment type="caution">
    <text evidence="2">The sequence shown here is derived from an EMBL/GenBank/DDBJ whole genome shotgun (WGS) entry which is preliminary data.</text>
</comment>
<feature type="compositionally biased region" description="Polar residues" evidence="1">
    <location>
        <begin position="109"/>
        <end position="120"/>
    </location>
</feature>
<name>A0A4Y7SAJ9_COPMI</name>
<evidence type="ECO:0000313" key="3">
    <source>
        <dbReference type="Proteomes" id="UP000298030"/>
    </source>
</evidence>
<gene>
    <name evidence="2" type="ORF">FA13DRAFT_592669</name>
</gene>
<sequence length="164" mass="17275">MSIPSSIYKLRSERIRFSMTVAGSRWASAQYGQPGRRTGSMSLAGTELCASDLHYYMHGRNSDFLVRSPVLGYPASSGLNGRSSSGGAAKYGPVIGDLPPLGTPISAAGVNSTRASSPSEPSADVAKSPPNEGCSWVTVVCSECKRLKIKGDPKSPCGTCMRRK</sequence>
<evidence type="ECO:0000256" key="1">
    <source>
        <dbReference type="SAM" id="MobiDB-lite"/>
    </source>
</evidence>
<protein>
    <submittedName>
        <fullName evidence="2">Uncharacterized protein</fullName>
    </submittedName>
</protein>
<proteinExistence type="predicted"/>
<accession>A0A4Y7SAJ9</accession>
<keyword evidence="3" id="KW-1185">Reference proteome</keyword>
<dbReference type="Proteomes" id="UP000298030">
    <property type="component" value="Unassembled WGS sequence"/>
</dbReference>
<dbReference type="AlphaFoldDB" id="A0A4Y7SAJ9"/>
<evidence type="ECO:0000313" key="2">
    <source>
        <dbReference type="EMBL" id="TEB18527.1"/>
    </source>
</evidence>
<reference evidence="2 3" key="1">
    <citation type="journal article" date="2019" name="Nat. Ecol. Evol.">
        <title>Megaphylogeny resolves global patterns of mushroom evolution.</title>
        <authorList>
            <person name="Varga T."/>
            <person name="Krizsan K."/>
            <person name="Foldi C."/>
            <person name="Dima B."/>
            <person name="Sanchez-Garcia M."/>
            <person name="Sanchez-Ramirez S."/>
            <person name="Szollosi G.J."/>
            <person name="Szarkandi J.G."/>
            <person name="Papp V."/>
            <person name="Albert L."/>
            <person name="Andreopoulos W."/>
            <person name="Angelini C."/>
            <person name="Antonin V."/>
            <person name="Barry K.W."/>
            <person name="Bougher N.L."/>
            <person name="Buchanan P."/>
            <person name="Buyck B."/>
            <person name="Bense V."/>
            <person name="Catcheside P."/>
            <person name="Chovatia M."/>
            <person name="Cooper J."/>
            <person name="Damon W."/>
            <person name="Desjardin D."/>
            <person name="Finy P."/>
            <person name="Geml J."/>
            <person name="Haridas S."/>
            <person name="Hughes K."/>
            <person name="Justo A."/>
            <person name="Karasinski D."/>
            <person name="Kautmanova I."/>
            <person name="Kiss B."/>
            <person name="Kocsube S."/>
            <person name="Kotiranta H."/>
            <person name="LaButti K.M."/>
            <person name="Lechner B.E."/>
            <person name="Liimatainen K."/>
            <person name="Lipzen A."/>
            <person name="Lukacs Z."/>
            <person name="Mihaltcheva S."/>
            <person name="Morgado L.N."/>
            <person name="Niskanen T."/>
            <person name="Noordeloos M.E."/>
            <person name="Ohm R.A."/>
            <person name="Ortiz-Santana B."/>
            <person name="Ovrebo C."/>
            <person name="Racz N."/>
            <person name="Riley R."/>
            <person name="Savchenko A."/>
            <person name="Shiryaev A."/>
            <person name="Soop K."/>
            <person name="Spirin V."/>
            <person name="Szebenyi C."/>
            <person name="Tomsovsky M."/>
            <person name="Tulloss R.E."/>
            <person name="Uehling J."/>
            <person name="Grigoriev I.V."/>
            <person name="Vagvolgyi C."/>
            <person name="Papp T."/>
            <person name="Martin F.M."/>
            <person name="Miettinen O."/>
            <person name="Hibbett D.S."/>
            <person name="Nagy L.G."/>
        </authorList>
    </citation>
    <scope>NUCLEOTIDE SEQUENCE [LARGE SCALE GENOMIC DNA]</scope>
    <source>
        <strain evidence="2 3">FP101781</strain>
    </source>
</reference>
<dbReference type="EMBL" id="QPFP01000246">
    <property type="protein sequence ID" value="TEB18527.1"/>
    <property type="molecule type" value="Genomic_DNA"/>
</dbReference>
<organism evidence="2 3">
    <name type="scientific">Coprinellus micaceus</name>
    <name type="common">Glistening ink-cap mushroom</name>
    <name type="synonym">Coprinus micaceus</name>
    <dbReference type="NCBI Taxonomy" id="71717"/>
    <lineage>
        <taxon>Eukaryota</taxon>
        <taxon>Fungi</taxon>
        <taxon>Dikarya</taxon>
        <taxon>Basidiomycota</taxon>
        <taxon>Agaricomycotina</taxon>
        <taxon>Agaricomycetes</taxon>
        <taxon>Agaricomycetidae</taxon>
        <taxon>Agaricales</taxon>
        <taxon>Agaricineae</taxon>
        <taxon>Psathyrellaceae</taxon>
        <taxon>Coprinellus</taxon>
    </lineage>
</organism>